<dbReference type="Pfam" id="PF02826">
    <property type="entry name" value="2-Hacid_dh_C"/>
    <property type="match status" value="1"/>
</dbReference>
<dbReference type="InterPro" id="IPR050223">
    <property type="entry name" value="D-isomer_2-hydroxyacid_DH"/>
</dbReference>
<dbReference type="GO" id="GO:0016616">
    <property type="term" value="F:oxidoreductase activity, acting on the CH-OH group of donors, NAD or NADP as acceptor"/>
    <property type="evidence" value="ECO:0007669"/>
    <property type="project" value="InterPro"/>
</dbReference>
<sequence>MKRILYPDHTAAIAGVPELMQDFAGANGLEASRYELSDLQKLLASEGTASSEFAAWLQESPIALLSVPTTVRIDERLLRLTESEAFATASTGTDHVDFSFLEREGLPYFSAPGENALSVVEYVLAALPLLFDPDRLCKAEGDFSLGIVGYGRIGSALGAVAHRLGWTVRAYDPPLFHSTEEDLHSVLQSDVITFHVPLTKEGRHATRGMINDAFLDQANPSSVWINAARGPVIAPETLRRLCNEFRTVIDVFPSEPAKPDWLEKATLVSPHVAGYSWKARFAGVFRVLQSFAAARSLSMPFRIEDYRPERFALNGLDFLEAESQSLKSDPDSFSERRNRYPSRSSFRDEMELGRLEGLSGLNAGSAHGRYFGRIFEAWNELHLY</sequence>
<dbReference type="EMBL" id="WBUI01000009">
    <property type="protein sequence ID" value="KAB2932364.1"/>
    <property type="molecule type" value="Genomic_DNA"/>
</dbReference>
<evidence type="ECO:0000256" key="1">
    <source>
        <dbReference type="ARBA" id="ARBA00023002"/>
    </source>
</evidence>
<evidence type="ECO:0008006" key="7">
    <source>
        <dbReference type="Google" id="ProtNLM"/>
    </source>
</evidence>
<feature type="domain" description="D-isomer specific 2-hydroxyacid dehydrogenase catalytic" evidence="3">
    <location>
        <begin position="72"/>
        <end position="274"/>
    </location>
</feature>
<proteinExistence type="inferred from homology"/>
<dbReference type="PROSITE" id="PS00065">
    <property type="entry name" value="D_2_HYDROXYACID_DH_1"/>
    <property type="match status" value="1"/>
</dbReference>
<dbReference type="InterPro" id="IPR029752">
    <property type="entry name" value="D-isomer_DH_CS1"/>
</dbReference>
<accession>A0A833H1F7</accession>
<dbReference type="InterPro" id="IPR006139">
    <property type="entry name" value="D-isomer_2_OHA_DH_cat_dom"/>
</dbReference>
<dbReference type="InterPro" id="IPR006140">
    <property type="entry name" value="D-isomer_DH_NAD-bd"/>
</dbReference>
<comment type="caution">
    <text evidence="5">The sequence shown here is derived from an EMBL/GenBank/DDBJ whole genome shotgun (WGS) entry which is preliminary data.</text>
</comment>
<dbReference type="PANTHER" id="PTHR10996:SF282">
    <property type="entry name" value="D-3-PHOSPHOGLYCERATE DEHYDROGENASE 1-RELATED"/>
    <property type="match status" value="1"/>
</dbReference>
<dbReference type="Proteomes" id="UP000460298">
    <property type="component" value="Unassembled WGS sequence"/>
</dbReference>
<evidence type="ECO:0000256" key="2">
    <source>
        <dbReference type="RuleBase" id="RU003719"/>
    </source>
</evidence>
<dbReference type="Pfam" id="PF00389">
    <property type="entry name" value="2-Hacid_dh"/>
    <property type="match status" value="1"/>
</dbReference>
<dbReference type="InterPro" id="IPR036291">
    <property type="entry name" value="NAD(P)-bd_dom_sf"/>
</dbReference>
<dbReference type="Gene3D" id="3.40.50.720">
    <property type="entry name" value="NAD(P)-binding Rossmann-like Domain"/>
    <property type="match status" value="2"/>
</dbReference>
<evidence type="ECO:0000313" key="5">
    <source>
        <dbReference type="EMBL" id="KAB2932364.1"/>
    </source>
</evidence>
<evidence type="ECO:0000259" key="4">
    <source>
        <dbReference type="Pfam" id="PF02826"/>
    </source>
</evidence>
<name>A0A833H1F7_9LEPT</name>
<protein>
    <recommendedName>
        <fullName evidence="7">4-phosphoerythronate dehydrogenase</fullName>
    </recommendedName>
</protein>
<dbReference type="SUPFAM" id="SSF52283">
    <property type="entry name" value="Formate/glycerate dehydrogenase catalytic domain-like"/>
    <property type="match status" value="1"/>
</dbReference>
<gene>
    <name evidence="5" type="ORF">F9K24_10575</name>
</gene>
<dbReference type="PANTHER" id="PTHR10996">
    <property type="entry name" value="2-HYDROXYACID DEHYDROGENASE-RELATED"/>
    <property type="match status" value="1"/>
</dbReference>
<evidence type="ECO:0000313" key="6">
    <source>
        <dbReference type="Proteomes" id="UP000460298"/>
    </source>
</evidence>
<dbReference type="GO" id="GO:0051287">
    <property type="term" value="F:NAD binding"/>
    <property type="evidence" value="ECO:0007669"/>
    <property type="project" value="InterPro"/>
</dbReference>
<evidence type="ECO:0000259" key="3">
    <source>
        <dbReference type="Pfam" id="PF00389"/>
    </source>
</evidence>
<feature type="domain" description="D-isomer specific 2-hydroxyacid dehydrogenase NAD-binding" evidence="4">
    <location>
        <begin position="144"/>
        <end position="273"/>
    </location>
</feature>
<organism evidence="5 6">
    <name type="scientific">Leptonema illini</name>
    <dbReference type="NCBI Taxonomy" id="183"/>
    <lineage>
        <taxon>Bacteria</taxon>
        <taxon>Pseudomonadati</taxon>
        <taxon>Spirochaetota</taxon>
        <taxon>Spirochaetia</taxon>
        <taxon>Leptospirales</taxon>
        <taxon>Leptospiraceae</taxon>
        <taxon>Leptonema</taxon>
    </lineage>
</organism>
<keyword evidence="1 2" id="KW-0560">Oxidoreductase</keyword>
<reference evidence="5 6" key="1">
    <citation type="submission" date="2019-10" db="EMBL/GenBank/DDBJ databases">
        <title>Extracellular Electron Transfer in a Candidatus Methanoperedens spp. Enrichment Culture.</title>
        <authorList>
            <person name="Berger S."/>
            <person name="Rangel Shaw D."/>
            <person name="Berben T."/>
            <person name="In 'T Zandt M."/>
            <person name="Frank J."/>
            <person name="Reimann J."/>
            <person name="Jetten M.S.M."/>
            <person name="Welte C.U."/>
        </authorList>
    </citation>
    <scope>NUCLEOTIDE SEQUENCE [LARGE SCALE GENOMIC DNA]</scope>
    <source>
        <strain evidence="5">SB12</strain>
    </source>
</reference>
<dbReference type="AlphaFoldDB" id="A0A833H1F7"/>
<comment type="similarity">
    <text evidence="2">Belongs to the D-isomer specific 2-hydroxyacid dehydrogenase family.</text>
</comment>
<dbReference type="SUPFAM" id="SSF51735">
    <property type="entry name" value="NAD(P)-binding Rossmann-fold domains"/>
    <property type="match status" value="1"/>
</dbReference>